<dbReference type="Pfam" id="PF00486">
    <property type="entry name" value="Trans_reg_C"/>
    <property type="match status" value="1"/>
</dbReference>
<accession>A0A0P1ECX9</accession>
<dbReference type="InterPro" id="IPR016032">
    <property type="entry name" value="Sig_transdc_resp-reg_C-effctor"/>
</dbReference>
<dbReference type="CDD" id="cd00383">
    <property type="entry name" value="trans_reg_C"/>
    <property type="match status" value="1"/>
</dbReference>
<feature type="domain" description="OmpR/PhoB-type" evidence="9">
    <location>
        <begin position="124"/>
        <end position="218"/>
    </location>
</feature>
<evidence type="ECO:0000256" key="5">
    <source>
        <dbReference type="ARBA" id="ARBA00023163"/>
    </source>
</evidence>
<name>A0A0P1ECX9_9RHOB</name>
<dbReference type="STRING" id="81569.RUM4293_01659"/>
<organism evidence="10 11">
    <name type="scientific">Ruegeria atlantica</name>
    <dbReference type="NCBI Taxonomy" id="81569"/>
    <lineage>
        <taxon>Bacteria</taxon>
        <taxon>Pseudomonadati</taxon>
        <taxon>Pseudomonadota</taxon>
        <taxon>Alphaproteobacteria</taxon>
        <taxon>Rhodobacterales</taxon>
        <taxon>Roseobacteraceae</taxon>
        <taxon>Ruegeria</taxon>
    </lineage>
</organism>
<evidence type="ECO:0000259" key="8">
    <source>
        <dbReference type="PROSITE" id="PS50110"/>
    </source>
</evidence>
<dbReference type="OrthoDB" id="9802426at2"/>
<feature type="DNA-binding region" description="OmpR/PhoB-type" evidence="7">
    <location>
        <begin position="124"/>
        <end position="218"/>
    </location>
</feature>
<feature type="domain" description="Response regulatory" evidence="8">
    <location>
        <begin position="2"/>
        <end position="116"/>
    </location>
</feature>
<dbReference type="SUPFAM" id="SSF46894">
    <property type="entry name" value="C-terminal effector domain of the bipartite response regulators"/>
    <property type="match status" value="1"/>
</dbReference>
<dbReference type="InterPro" id="IPR001789">
    <property type="entry name" value="Sig_transdc_resp-reg_receiver"/>
</dbReference>
<evidence type="ECO:0000256" key="6">
    <source>
        <dbReference type="PROSITE-ProRule" id="PRU00169"/>
    </source>
</evidence>
<dbReference type="GO" id="GO:0006355">
    <property type="term" value="P:regulation of DNA-templated transcription"/>
    <property type="evidence" value="ECO:0007669"/>
    <property type="project" value="InterPro"/>
</dbReference>
<evidence type="ECO:0000256" key="2">
    <source>
        <dbReference type="ARBA" id="ARBA00023012"/>
    </source>
</evidence>
<dbReference type="GO" id="GO:0000156">
    <property type="term" value="F:phosphorelay response regulator activity"/>
    <property type="evidence" value="ECO:0007669"/>
    <property type="project" value="TreeGrafter"/>
</dbReference>
<dbReference type="Gene3D" id="3.40.50.2300">
    <property type="match status" value="1"/>
</dbReference>
<dbReference type="PROSITE" id="PS50110">
    <property type="entry name" value="RESPONSE_REGULATORY"/>
    <property type="match status" value="1"/>
</dbReference>
<dbReference type="InterPro" id="IPR001867">
    <property type="entry name" value="OmpR/PhoB-type_DNA-bd"/>
</dbReference>
<evidence type="ECO:0000313" key="11">
    <source>
        <dbReference type="Proteomes" id="UP000050783"/>
    </source>
</evidence>
<dbReference type="SMART" id="SM00448">
    <property type="entry name" value="REC"/>
    <property type="match status" value="1"/>
</dbReference>
<dbReference type="Proteomes" id="UP000050783">
    <property type="component" value="Unassembled WGS sequence"/>
</dbReference>
<dbReference type="FunFam" id="3.40.50.2300:FF:000002">
    <property type="entry name" value="DNA-binding response regulator PhoP"/>
    <property type="match status" value="1"/>
</dbReference>
<dbReference type="GO" id="GO:0032993">
    <property type="term" value="C:protein-DNA complex"/>
    <property type="evidence" value="ECO:0007669"/>
    <property type="project" value="TreeGrafter"/>
</dbReference>
<proteinExistence type="predicted"/>
<dbReference type="PANTHER" id="PTHR48111">
    <property type="entry name" value="REGULATOR OF RPOS"/>
    <property type="match status" value="1"/>
</dbReference>
<dbReference type="GeneID" id="55492478"/>
<dbReference type="PANTHER" id="PTHR48111:SF37">
    <property type="entry name" value="RESPONSE REGULATOR PROTEIN CARR"/>
    <property type="match status" value="1"/>
</dbReference>
<dbReference type="SMART" id="SM00862">
    <property type="entry name" value="Trans_reg_C"/>
    <property type="match status" value="1"/>
</dbReference>
<keyword evidence="4 7" id="KW-0238">DNA-binding</keyword>
<dbReference type="Gene3D" id="6.10.250.690">
    <property type="match status" value="1"/>
</dbReference>
<sequence length="219" mass="24186">MRVLLAEDEPKLCEQIKKLLSAEGRVVDVANNGTDALHLGATEPYDMIILDIGLPQRDGISVLREWRSAGVKTPVLILTARDGWSERVDGLDAGADDYMTKPFHMPELAARVRAILPRQSGQLNPLIEMGDVSLDTRNGRVSVGGIPVDLTAQEIAVLTYLAHNMGRMVSRTELSEHIYEYDGDRDSNTIAVFITRLRKKLGSELITTVRGRGYMIDTA</sequence>
<keyword evidence="5" id="KW-0804">Transcription</keyword>
<gene>
    <name evidence="10" type="primary">qseB_1</name>
    <name evidence="10" type="ORF">RUA4292_01214</name>
</gene>
<dbReference type="InterPro" id="IPR039420">
    <property type="entry name" value="WalR-like"/>
</dbReference>
<evidence type="ECO:0000256" key="3">
    <source>
        <dbReference type="ARBA" id="ARBA00023015"/>
    </source>
</evidence>
<dbReference type="InterPro" id="IPR036388">
    <property type="entry name" value="WH-like_DNA-bd_sf"/>
</dbReference>
<dbReference type="SUPFAM" id="SSF52172">
    <property type="entry name" value="CheY-like"/>
    <property type="match status" value="1"/>
</dbReference>
<evidence type="ECO:0000256" key="1">
    <source>
        <dbReference type="ARBA" id="ARBA00022553"/>
    </source>
</evidence>
<reference evidence="10 11" key="1">
    <citation type="submission" date="2015-09" db="EMBL/GenBank/DDBJ databases">
        <authorList>
            <consortium name="Swine Surveillance"/>
        </authorList>
    </citation>
    <scope>NUCLEOTIDE SEQUENCE [LARGE SCALE GENOMIC DNA]</scope>
    <source>
        <strain evidence="10 11">CECT 4292</strain>
    </source>
</reference>
<evidence type="ECO:0000313" key="10">
    <source>
        <dbReference type="EMBL" id="CUH47047.1"/>
    </source>
</evidence>
<dbReference type="GO" id="GO:0000976">
    <property type="term" value="F:transcription cis-regulatory region binding"/>
    <property type="evidence" value="ECO:0007669"/>
    <property type="project" value="TreeGrafter"/>
</dbReference>
<dbReference type="InterPro" id="IPR011006">
    <property type="entry name" value="CheY-like_superfamily"/>
</dbReference>
<dbReference type="GO" id="GO:0005829">
    <property type="term" value="C:cytosol"/>
    <property type="evidence" value="ECO:0007669"/>
    <property type="project" value="TreeGrafter"/>
</dbReference>
<dbReference type="PROSITE" id="PS51755">
    <property type="entry name" value="OMPR_PHOB"/>
    <property type="match status" value="1"/>
</dbReference>
<dbReference type="Gene3D" id="1.10.10.10">
    <property type="entry name" value="Winged helix-like DNA-binding domain superfamily/Winged helix DNA-binding domain"/>
    <property type="match status" value="1"/>
</dbReference>
<dbReference type="CDD" id="cd19934">
    <property type="entry name" value="REC_OmpR_EcPhoP-like"/>
    <property type="match status" value="1"/>
</dbReference>
<protein>
    <submittedName>
        <fullName evidence="10">Transcriptional regulatory protein QseB</fullName>
    </submittedName>
</protein>
<evidence type="ECO:0000256" key="7">
    <source>
        <dbReference type="PROSITE-ProRule" id="PRU01091"/>
    </source>
</evidence>
<feature type="modified residue" description="4-aspartylphosphate" evidence="6">
    <location>
        <position position="51"/>
    </location>
</feature>
<keyword evidence="1 6" id="KW-0597">Phosphoprotein</keyword>
<dbReference type="EMBL" id="CYPU01000021">
    <property type="protein sequence ID" value="CUH47047.1"/>
    <property type="molecule type" value="Genomic_DNA"/>
</dbReference>
<dbReference type="RefSeq" id="WP_058276785.1">
    <property type="nucleotide sequence ID" value="NZ_CYPU01000021.1"/>
</dbReference>
<dbReference type="Pfam" id="PF00072">
    <property type="entry name" value="Response_reg"/>
    <property type="match status" value="1"/>
</dbReference>
<keyword evidence="2" id="KW-0902">Two-component regulatory system</keyword>
<dbReference type="AlphaFoldDB" id="A0A0P1ECX9"/>
<keyword evidence="3" id="KW-0805">Transcription regulation</keyword>
<evidence type="ECO:0000259" key="9">
    <source>
        <dbReference type="PROSITE" id="PS51755"/>
    </source>
</evidence>
<evidence type="ECO:0000256" key="4">
    <source>
        <dbReference type="ARBA" id="ARBA00023125"/>
    </source>
</evidence>